<keyword evidence="3 4" id="KW-0862">Zinc</keyword>
<dbReference type="CDD" id="cd01298">
    <property type="entry name" value="ATZ_TRZ_like"/>
    <property type="match status" value="1"/>
</dbReference>
<evidence type="ECO:0000259" key="5">
    <source>
        <dbReference type="Pfam" id="PF01979"/>
    </source>
</evidence>
<dbReference type="RefSeq" id="WP_124327073.1">
    <property type="nucleotide sequence ID" value="NZ_BEXT01000001.1"/>
</dbReference>
<comment type="cofactor">
    <cofactor evidence="4">
        <name>Zn(2+)</name>
        <dbReference type="ChEBI" id="CHEBI:29105"/>
    </cofactor>
    <text evidence="4">Binds 1 zinc ion per subunit.</text>
</comment>
<dbReference type="Proteomes" id="UP000288096">
    <property type="component" value="Unassembled WGS sequence"/>
</dbReference>
<comment type="caution">
    <text evidence="4">Lacks conserved residue(s) required for the propagation of feature annotation.</text>
</comment>
<feature type="binding site" evidence="4">
    <location>
        <position position="221"/>
    </location>
    <ligand>
        <name>substrate</name>
    </ligand>
</feature>
<reference evidence="7" key="1">
    <citation type="submission" date="2017-11" db="EMBL/GenBank/DDBJ databases">
        <authorList>
            <person name="Watanabe M."/>
            <person name="Kojima H."/>
        </authorList>
    </citation>
    <scope>NUCLEOTIDE SEQUENCE [LARGE SCALE GENOMIC DNA]</scope>
    <source>
        <strain evidence="7">Tokyo 01</strain>
    </source>
</reference>
<dbReference type="Gene3D" id="3.20.20.140">
    <property type="entry name" value="Metal-dependent hydrolases"/>
    <property type="match status" value="1"/>
</dbReference>
<dbReference type="Gene3D" id="2.30.40.10">
    <property type="entry name" value="Urease, subunit C, domain 1"/>
    <property type="match status" value="1"/>
</dbReference>
<comment type="catalytic activity">
    <reaction evidence="4">
        <text>S-methyl-5'-thioadenosine + H2O + H(+) = S-methyl-5'-thioinosine + NH4(+)</text>
        <dbReference type="Rhea" id="RHEA:25025"/>
        <dbReference type="ChEBI" id="CHEBI:15377"/>
        <dbReference type="ChEBI" id="CHEBI:15378"/>
        <dbReference type="ChEBI" id="CHEBI:17509"/>
        <dbReference type="ChEBI" id="CHEBI:28938"/>
        <dbReference type="ChEBI" id="CHEBI:48595"/>
        <dbReference type="EC" id="3.5.4.31"/>
    </reaction>
</comment>
<dbReference type="GO" id="GO:0050270">
    <property type="term" value="F:S-adenosylhomocysteine deaminase activity"/>
    <property type="evidence" value="ECO:0007669"/>
    <property type="project" value="UniProtKB-UniRule"/>
</dbReference>
<dbReference type="FunFam" id="3.20.20.140:FF:000014">
    <property type="entry name" value="5-methylthioadenosine/S-adenosylhomocysteine deaminase"/>
    <property type="match status" value="1"/>
</dbReference>
<dbReference type="OrthoDB" id="9807210at2"/>
<sequence length="437" mass="47399">MTIQSAELLVTNGTVLTLNDRDERIENGAVAITGEEIVALGRADGFSDWQVGRTLDAGGGIIMPGLINTHTHAAMTCFRGLADDLHLMTWLNDHIFPAEAKLDREKVCAGALLACAEMILSGTTCFCDMYLFEEAVAEAAKHAGMRAVVGEVLYDFPSPNYGPVEQGFAYTEALISRWQADPLITIAVEPHSPYLCAPDLLCRAADLARRYEVPLVIHLSETENEVRQMVEKYGHSPVAHLAELDVLCANLLACHCVHLDDHDITLLRQFDVKVSHNPESNMKLASGIAPVPQLLDAGICVGLGTDGCSSNNDLDLFGEMDMAAKLHKVATADPTVMDARTMLRMCTIEGARALGLGKITGSLEPGKRADLIVIDTDKPHLTPMYRPESHLVYAARGSDVTASVINGRVVMADRSLMTIDVEKAMRAVRRITAEIRG</sequence>
<dbReference type="InterPro" id="IPR032466">
    <property type="entry name" value="Metal_Hydrolase"/>
</dbReference>
<keyword evidence="1 4" id="KW-0479">Metal-binding</keyword>
<dbReference type="HAMAP" id="MF_01281">
    <property type="entry name" value="MTA_SAH_deamin"/>
    <property type="match status" value="1"/>
</dbReference>
<reference evidence="7" key="2">
    <citation type="submission" date="2019-01" db="EMBL/GenBank/DDBJ databases">
        <title>Genome sequence of Desulfonema ishimotonii strain Tokyo 01.</title>
        <authorList>
            <person name="Fukui M."/>
        </authorList>
    </citation>
    <scope>NUCLEOTIDE SEQUENCE [LARGE SCALE GENOMIC DNA]</scope>
    <source>
        <strain evidence="7">Tokyo 01</strain>
    </source>
</reference>
<organism evidence="6 7">
    <name type="scientific">Desulfonema ishimotonii</name>
    <dbReference type="NCBI Taxonomy" id="45657"/>
    <lineage>
        <taxon>Bacteria</taxon>
        <taxon>Pseudomonadati</taxon>
        <taxon>Thermodesulfobacteriota</taxon>
        <taxon>Desulfobacteria</taxon>
        <taxon>Desulfobacterales</taxon>
        <taxon>Desulfococcaceae</taxon>
        <taxon>Desulfonema</taxon>
    </lineage>
</organism>
<dbReference type="InterPro" id="IPR023512">
    <property type="entry name" value="Deaminase_MtaD/DadD"/>
</dbReference>
<keyword evidence="2 4" id="KW-0378">Hydrolase</keyword>
<feature type="binding site" evidence="4">
    <location>
        <position position="306"/>
    </location>
    <ligand>
        <name>Zn(2+)</name>
        <dbReference type="ChEBI" id="CHEBI:29105"/>
    </ligand>
</feature>
<dbReference type="Pfam" id="PF01979">
    <property type="entry name" value="Amidohydro_1"/>
    <property type="match status" value="1"/>
</dbReference>
<feature type="binding site" evidence="4">
    <location>
        <position position="306"/>
    </location>
    <ligand>
        <name>substrate</name>
    </ligand>
</feature>
<dbReference type="GO" id="GO:0090614">
    <property type="term" value="F:5'-methylthioadenosine deaminase activity"/>
    <property type="evidence" value="ECO:0007669"/>
    <property type="project" value="UniProtKB-UniRule"/>
</dbReference>
<dbReference type="SUPFAM" id="SSF51556">
    <property type="entry name" value="Metallo-dependent hydrolases"/>
    <property type="match status" value="1"/>
</dbReference>
<dbReference type="SUPFAM" id="SSF51338">
    <property type="entry name" value="Composite domain of metallo-dependent hydrolases"/>
    <property type="match status" value="1"/>
</dbReference>
<accession>A0A401FRJ0</accession>
<feature type="binding site" evidence="4">
    <location>
        <position position="218"/>
    </location>
    <ligand>
        <name>Zn(2+)</name>
        <dbReference type="ChEBI" id="CHEBI:29105"/>
    </ligand>
</feature>
<evidence type="ECO:0000256" key="4">
    <source>
        <dbReference type="HAMAP-Rule" id="MF_01281"/>
    </source>
</evidence>
<dbReference type="GO" id="GO:0046872">
    <property type="term" value="F:metal ion binding"/>
    <property type="evidence" value="ECO:0007669"/>
    <property type="project" value="UniProtKB-KW"/>
</dbReference>
<feature type="binding site" evidence="4">
    <location>
        <position position="99"/>
    </location>
    <ligand>
        <name>substrate</name>
    </ligand>
</feature>
<name>A0A401FRJ0_9BACT</name>
<dbReference type="InterPro" id="IPR006680">
    <property type="entry name" value="Amidohydro-rel"/>
</dbReference>
<dbReference type="EMBL" id="BEXT01000001">
    <property type="protein sequence ID" value="GBC59570.1"/>
    <property type="molecule type" value="Genomic_DNA"/>
</dbReference>
<feature type="domain" description="Amidohydrolase-related" evidence="5">
    <location>
        <begin position="61"/>
        <end position="410"/>
    </location>
</feature>
<keyword evidence="7" id="KW-1185">Reference proteome</keyword>
<feature type="binding site" evidence="4">
    <location>
        <position position="72"/>
    </location>
    <ligand>
        <name>Zn(2+)</name>
        <dbReference type="ChEBI" id="CHEBI:29105"/>
    </ligand>
</feature>
<comment type="similarity">
    <text evidence="4">Belongs to the metallo-dependent hydrolases superfamily. MTA/SAH deaminase family.</text>
</comment>
<feature type="binding site" evidence="4">
    <location>
        <position position="191"/>
    </location>
    <ligand>
        <name>substrate</name>
    </ligand>
</feature>
<feature type="binding site" evidence="4">
    <location>
        <position position="70"/>
    </location>
    <ligand>
        <name>Zn(2+)</name>
        <dbReference type="ChEBI" id="CHEBI:29105"/>
    </ligand>
</feature>
<dbReference type="EC" id="3.5.4.31" evidence="4"/>
<comment type="function">
    <text evidence="4">Catalyzes the deamination of 5-methylthioadenosine and S-adenosyl-L-homocysteine into 5-methylthioinosine and S-inosyl-L-homocysteine, respectively. Is also able to deaminate adenosine.</text>
</comment>
<dbReference type="EC" id="3.5.4.28" evidence="4"/>
<protein>
    <recommendedName>
        <fullName evidence="4">5-methylthioadenosine/S-adenosylhomocysteine deaminase</fullName>
        <shortName evidence="4">MTA/SAH deaminase</shortName>
        <ecNumber evidence="4">3.5.4.28</ecNumber>
        <ecNumber evidence="4">3.5.4.31</ecNumber>
    </recommendedName>
</protein>
<evidence type="ECO:0000256" key="1">
    <source>
        <dbReference type="ARBA" id="ARBA00022723"/>
    </source>
</evidence>
<evidence type="ECO:0000256" key="3">
    <source>
        <dbReference type="ARBA" id="ARBA00022833"/>
    </source>
</evidence>
<dbReference type="InterPro" id="IPR050287">
    <property type="entry name" value="MTA/SAH_deaminase"/>
</dbReference>
<evidence type="ECO:0000313" key="6">
    <source>
        <dbReference type="EMBL" id="GBC59570.1"/>
    </source>
</evidence>
<dbReference type="AlphaFoldDB" id="A0A401FRJ0"/>
<dbReference type="InterPro" id="IPR011059">
    <property type="entry name" value="Metal-dep_hydrolase_composite"/>
</dbReference>
<evidence type="ECO:0000313" key="7">
    <source>
        <dbReference type="Proteomes" id="UP000288096"/>
    </source>
</evidence>
<dbReference type="PANTHER" id="PTHR43794">
    <property type="entry name" value="AMINOHYDROLASE SSNA-RELATED"/>
    <property type="match status" value="1"/>
</dbReference>
<comment type="catalytic activity">
    <reaction evidence="4">
        <text>S-adenosyl-L-homocysteine + H2O + H(+) = S-inosyl-L-homocysteine + NH4(+)</text>
        <dbReference type="Rhea" id="RHEA:20716"/>
        <dbReference type="ChEBI" id="CHEBI:15377"/>
        <dbReference type="ChEBI" id="CHEBI:15378"/>
        <dbReference type="ChEBI" id="CHEBI:28938"/>
        <dbReference type="ChEBI" id="CHEBI:57856"/>
        <dbReference type="ChEBI" id="CHEBI:57985"/>
        <dbReference type="EC" id="3.5.4.28"/>
    </reaction>
</comment>
<evidence type="ECO:0000256" key="2">
    <source>
        <dbReference type="ARBA" id="ARBA00022801"/>
    </source>
</evidence>
<gene>
    <name evidence="4" type="primary">mtaD</name>
    <name evidence="6" type="ORF">DENIS_0509</name>
</gene>
<proteinExistence type="inferred from homology"/>
<comment type="caution">
    <text evidence="6">The sequence shown here is derived from an EMBL/GenBank/DDBJ whole genome shotgun (WGS) entry which is preliminary data.</text>
</comment>
<dbReference type="PANTHER" id="PTHR43794:SF11">
    <property type="entry name" value="AMIDOHYDROLASE-RELATED DOMAIN-CONTAINING PROTEIN"/>
    <property type="match status" value="1"/>
</dbReference>